<sequence length="481" mass="54699">MSETTKDTEMEPFTVKNEEIVATGQRAFQEGRCHSLEFRKEQLRQLKKMYTGHQEEWLQALKKDLGKPSLEGVLMEIHHLLSDIDHILKRLNQWAKSEEVPSMVPFDKSIIYNEPYGLVLVLGAWNYPLQLTMLPVHGAIAAGNAVIVKPSEVAPATADLIAKLVPQYLHRECYQVVLGGVKETTELLTNRFDYIFFTGSTGVGKIVRDAANKHLTPCTLELGGKSPCFIDESVDLEMAVRRIVWGKLINLGQTCIAPDYLMCSKTMQTKFVEKAKEIMREWYGEHPKDSDSLGRIVAERHVNRLAALLDSGTVAHGGKYEKDSRWFEPTILIDVGKDSKIMKEEIFGPILPIVTVETPTEAIQYINKGNFPLAVAIFDDKKQYKNLYRQVFGGNLCNKDYAMHVFSIKDCEFGQYRKCKIGLQAHRFTYKLEKKRRACNQSKIDLKDKTIDMDYHRGLLWGESRNGGFGILILLNLTNSY</sequence>
<keyword evidence="3" id="KW-0520">NAD</keyword>
<dbReference type="InterPro" id="IPR016162">
    <property type="entry name" value="Ald_DH_N"/>
</dbReference>
<gene>
    <name evidence="8" type="ORF">MNOR_LOCUS26324</name>
</gene>
<dbReference type="FunFam" id="3.40.309.10:FF:000003">
    <property type="entry name" value="Aldehyde dehydrogenase"/>
    <property type="match status" value="1"/>
</dbReference>
<evidence type="ECO:0000259" key="7">
    <source>
        <dbReference type="Pfam" id="PF00171"/>
    </source>
</evidence>
<evidence type="ECO:0000256" key="2">
    <source>
        <dbReference type="ARBA" id="ARBA00023002"/>
    </source>
</evidence>
<dbReference type="Proteomes" id="UP001497623">
    <property type="component" value="Unassembled WGS sequence"/>
</dbReference>
<name>A0AAV2RNZ3_MEGNR</name>
<accession>A0AAV2RNZ3</accession>
<dbReference type="PROSITE" id="PS00687">
    <property type="entry name" value="ALDEHYDE_DEHYDR_GLU"/>
    <property type="match status" value="1"/>
</dbReference>
<feature type="active site" evidence="4">
    <location>
        <position position="255"/>
    </location>
</feature>
<comment type="similarity">
    <text evidence="1 6">Belongs to the aldehyde dehydrogenase family.</text>
</comment>
<evidence type="ECO:0000256" key="5">
    <source>
        <dbReference type="PROSITE-ProRule" id="PRU10007"/>
    </source>
</evidence>
<dbReference type="FunFam" id="3.40.605.10:FF:000004">
    <property type="entry name" value="Aldehyde dehydrogenase"/>
    <property type="match status" value="1"/>
</dbReference>
<evidence type="ECO:0000256" key="1">
    <source>
        <dbReference type="ARBA" id="ARBA00009986"/>
    </source>
</evidence>
<dbReference type="Pfam" id="PF00171">
    <property type="entry name" value="Aldedh"/>
    <property type="match status" value="1"/>
</dbReference>
<keyword evidence="2 6" id="KW-0560">Oxidoreductase</keyword>
<organism evidence="8 9">
    <name type="scientific">Meganyctiphanes norvegica</name>
    <name type="common">Northern krill</name>
    <name type="synonym">Thysanopoda norvegica</name>
    <dbReference type="NCBI Taxonomy" id="48144"/>
    <lineage>
        <taxon>Eukaryota</taxon>
        <taxon>Metazoa</taxon>
        <taxon>Ecdysozoa</taxon>
        <taxon>Arthropoda</taxon>
        <taxon>Crustacea</taxon>
        <taxon>Multicrustacea</taxon>
        <taxon>Malacostraca</taxon>
        <taxon>Eumalacostraca</taxon>
        <taxon>Eucarida</taxon>
        <taxon>Euphausiacea</taxon>
        <taxon>Euphausiidae</taxon>
        <taxon>Meganyctiphanes</taxon>
    </lineage>
</organism>
<dbReference type="SUPFAM" id="SSF53720">
    <property type="entry name" value="ALDH-like"/>
    <property type="match status" value="1"/>
</dbReference>
<dbReference type="InterPro" id="IPR016161">
    <property type="entry name" value="Ald_DH/histidinol_DH"/>
</dbReference>
<dbReference type="InterPro" id="IPR012394">
    <property type="entry name" value="Aldehyde_DH_NAD(P)"/>
</dbReference>
<proteinExistence type="inferred from homology"/>
<protein>
    <recommendedName>
        <fullName evidence="7">Aldehyde dehydrogenase domain-containing protein</fullName>
    </recommendedName>
</protein>
<dbReference type="PANTHER" id="PTHR43570:SF16">
    <property type="entry name" value="ALDEHYDE DEHYDROGENASE TYPE III, ISOFORM Q"/>
    <property type="match status" value="1"/>
</dbReference>
<feature type="active site" evidence="4 5">
    <location>
        <position position="221"/>
    </location>
</feature>
<dbReference type="InterPro" id="IPR015590">
    <property type="entry name" value="Aldehyde_DH_dom"/>
</dbReference>
<dbReference type="InterPro" id="IPR016163">
    <property type="entry name" value="Ald_DH_C"/>
</dbReference>
<dbReference type="Gene3D" id="3.40.309.10">
    <property type="entry name" value="Aldehyde Dehydrogenase, Chain A, domain 2"/>
    <property type="match status" value="1"/>
</dbReference>
<dbReference type="AlphaFoldDB" id="A0AAV2RNZ3"/>
<dbReference type="EMBL" id="CAXKWB010026132">
    <property type="protein sequence ID" value="CAL4129589.1"/>
    <property type="molecule type" value="Genomic_DNA"/>
</dbReference>
<evidence type="ECO:0000313" key="9">
    <source>
        <dbReference type="Proteomes" id="UP001497623"/>
    </source>
</evidence>
<dbReference type="Gene3D" id="3.40.605.10">
    <property type="entry name" value="Aldehyde Dehydrogenase, Chain A, domain 1"/>
    <property type="match status" value="1"/>
</dbReference>
<dbReference type="PANTHER" id="PTHR43570">
    <property type="entry name" value="ALDEHYDE DEHYDROGENASE"/>
    <property type="match status" value="1"/>
</dbReference>
<dbReference type="GO" id="GO:0004029">
    <property type="term" value="F:aldehyde dehydrogenase (NAD+) activity"/>
    <property type="evidence" value="ECO:0007669"/>
    <property type="project" value="TreeGrafter"/>
</dbReference>
<dbReference type="InterPro" id="IPR029510">
    <property type="entry name" value="Ald_DH_CS_GLU"/>
</dbReference>
<comment type="caution">
    <text evidence="8">The sequence shown here is derived from an EMBL/GenBank/DDBJ whole genome shotgun (WGS) entry which is preliminary data.</text>
</comment>
<feature type="non-terminal residue" evidence="8">
    <location>
        <position position="481"/>
    </location>
</feature>
<evidence type="ECO:0000313" key="8">
    <source>
        <dbReference type="EMBL" id="CAL4129589.1"/>
    </source>
</evidence>
<dbReference type="GO" id="GO:0005737">
    <property type="term" value="C:cytoplasm"/>
    <property type="evidence" value="ECO:0007669"/>
    <property type="project" value="TreeGrafter"/>
</dbReference>
<reference evidence="8 9" key="1">
    <citation type="submission" date="2024-05" db="EMBL/GenBank/DDBJ databases">
        <authorList>
            <person name="Wallberg A."/>
        </authorList>
    </citation>
    <scope>NUCLEOTIDE SEQUENCE [LARGE SCALE GENOMIC DNA]</scope>
</reference>
<feature type="domain" description="Aldehyde dehydrogenase" evidence="7">
    <location>
        <begin position="18"/>
        <end position="422"/>
    </location>
</feature>
<evidence type="ECO:0000256" key="3">
    <source>
        <dbReference type="ARBA" id="ARBA00023027"/>
    </source>
</evidence>
<keyword evidence="9" id="KW-1185">Reference proteome</keyword>
<evidence type="ECO:0000256" key="4">
    <source>
        <dbReference type="PIRSR" id="PIRSR036492-1"/>
    </source>
</evidence>
<dbReference type="PIRSF" id="PIRSF036492">
    <property type="entry name" value="ALDH"/>
    <property type="match status" value="1"/>
</dbReference>
<dbReference type="GO" id="GO:0006081">
    <property type="term" value="P:aldehyde metabolic process"/>
    <property type="evidence" value="ECO:0007669"/>
    <property type="project" value="InterPro"/>
</dbReference>
<evidence type="ECO:0000256" key="6">
    <source>
        <dbReference type="RuleBase" id="RU003345"/>
    </source>
</evidence>